<keyword evidence="2" id="KW-0732">Signal</keyword>
<name>A0AA39TLP5_9PEZI</name>
<dbReference type="EMBL" id="JAULSR010000012">
    <property type="protein sequence ID" value="KAK0609696.1"/>
    <property type="molecule type" value="Genomic_DNA"/>
</dbReference>
<sequence>MKHGTALVAIVGLTSAASAATIPMTPREATMEQRSEINTANYDQVDKREPLRFRGGKGKTTTNNNNNGGGSFLGDVTSGIVSGGILAGADALLNPQEEAAPVQRRDPKFRLGGSSKPKPATNTNNNNNGGGGGGGGGFLSDVASGVVSGGIIAGAESLLTPDQAAAPAKRDPKFRLGGSSSKPKPATNTNSNGGGGGGFLGDVASGVVSGGILAGADALLNPQEPAPVQRRDPKFRLGGSSSSKPKPATNANNNGGGAGGFASDVLSGVVSGGIVAGAESLLTPDQAAAPAKRDPKFRLPKLGGGGSSSGGGVGGFLGDVAGGVASGGILAGADALLNPDQPQKREEKEMSPTELADLLKSLPDDFFDTIQDALVKSMNAAPQKRDPEARGGRFRGFAKDFGKDVAADVVSGGIVAGAGAAIDAASQPQKRDPEPAKKTKVKTAPKKVTPPPKKVDTPPAAPPKKADTPPAAQKVDAPPATPPRLTPRLLLPRRLTLPLLLPVLPRIALLPRSTPLLTWKLPAPAALAA</sequence>
<dbReference type="Proteomes" id="UP001174934">
    <property type="component" value="Unassembled WGS sequence"/>
</dbReference>
<feature type="compositionally biased region" description="Polar residues" evidence="1">
    <location>
        <begin position="178"/>
        <end position="191"/>
    </location>
</feature>
<dbReference type="AlphaFoldDB" id="A0AA39TLP5"/>
<feature type="chain" id="PRO_5041275361" evidence="2">
    <location>
        <begin position="20"/>
        <end position="529"/>
    </location>
</feature>
<proteinExistence type="predicted"/>
<evidence type="ECO:0000256" key="2">
    <source>
        <dbReference type="SAM" id="SignalP"/>
    </source>
</evidence>
<feature type="region of interest" description="Disordered" evidence="1">
    <location>
        <begin position="422"/>
        <end position="487"/>
    </location>
</feature>
<feature type="region of interest" description="Disordered" evidence="1">
    <location>
        <begin position="223"/>
        <end position="256"/>
    </location>
</feature>
<protein>
    <submittedName>
        <fullName evidence="3">Uncharacterized protein</fullName>
    </submittedName>
</protein>
<evidence type="ECO:0000256" key="1">
    <source>
        <dbReference type="SAM" id="MobiDB-lite"/>
    </source>
</evidence>
<feature type="region of interest" description="Disordered" evidence="1">
    <location>
        <begin position="98"/>
        <end position="135"/>
    </location>
</feature>
<reference evidence="3" key="1">
    <citation type="submission" date="2023-06" db="EMBL/GenBank/DDBJ databases">
        <title>Genome-scale phylogeny and comparative genomics of the fungal order Sordariales.</title>
        <authorList>
            <consortium name="Lawrence Berkeley National Laboratory"/>
            <person name="Hensen N."/>
            <person name="Bonometti L."/>
            <person name="Westerberg I."/>
            <person name="Brannstrom I.O."/>
            <person name="Guillou S."/>
            <person name="Cros-Aarteil S."/>
            <person name="Calhoun S."/>
            <person name="Haridas S."/>
            <person name="Kuo A."/>
            <person name="Mondo S."/>
            <person name="Pangilinan J."/>
            <person name="Riley R."/>
            <person name="LaButti K."/>
            <person name="Andreopoulos B."/>
            <person name="Lipzen A."/>
            <person name="Chen C."/>
            <person name="Yanf M."/>
            <person name="Daum C."/>
            <person name="Ng V."/>
            <person name="Clum A."/>
            <person name="Steindorff A."/>
            <person name="Ohm R."/>
            <person name="Martin F."/>
            <person name="Silar P."/>
            <person name="Natvig D."/>
            <person name="Lalanne C."/>
            <person name="Gautier V."/>
            <person name="Ament-velasquez S.L."/>
            <person name="Kruys A."/>
            <person name="Hutchinson M.I."/>
            <person name="Powell A.J."/>
            <person name="Barry K."/>
            <person name="Miller A.N."/>
            <person name="Grigoriev I.V."/>
            <person name="Debuchy R."/>
            <person name="Gladieux P."/>
            <person name="Thoren M.H."/>
            <person name="Johannesson H."/>
        </authorList>
    </citation>
    <scope>NUCLEOTIDE SEQUENCE</scope>
    <source>
        <strain evidence="3">SMH3391-2</strain>
    </source>
</reference>
<gene>
    <name evidence="3" type="ORF">B0T17DRAFT_129814</name>
</gene>
<feature type="region of interest" description="Disordered" evidence="1">
    <location>
        <begin position="286"/>
        <end position="310"/>
    </location>
</feature>
<evidence type="ECO:0000313" key="4">
    <source>
        <dbReference type="Proteomes" id="UP001174934"/>
    </source>
</evidence>
<keyword evidence="4" id="KW-1185">Reference proteome</keyword>
<feature type="signal peptide" evidence="2">
    <location>
        <begin position="1"/>
        <end position="19"/>
    </location>
</feature>
<evidence type="ECO:0000313" key="3">
    <source>
        <dbReference type="EMBL" id="KAK0609696.1"/>
    </source>
</evidence>
<organism evidence="3 4">
    <name type="scientific">Bombardia bombarda</name>
    <dbReference type="NCBI Taxonomy" id="252184"/>
    <lineage>
        <taxon>Eukaryota</taxon>
        <taxon>Fungi</taxon>
        <taxon>Dikarya</taxon>
        <taxon>Ascomycota</taxon>
        <taxon>Pezizomycotina</taxon>
        <taxon>Sordariomycetes</taxon>
        <taxon>Sordariomycetidae</taxon>
        <taxon>Sordariales</taxon>
        <taxon>Lasiosphaeriaceae</taxon>
        <taxon>Bombardia</taxon>
    </lineage>
</organism>
<accession>A0AA39TLP5</accession>
<comment type="caution">
    <text evidence="3">The sequence shown here is derived from an EMBL/GenBank/DDBJ whole genome shotgun (WGS) entry which is preliminary data.</text>
</comment>
<feature type="region of interest" description="Disordered" evidence="1">
    <location>
        <begin position="163"/>
        <end position="197"/>
    </location>
</feature>